<feature type="transmembrane region" description="Helical" evidence="6">
    <location>
        <begin position="27"/>
        <end position="46"/>
    </location>
</feature>
<dbReference type="PANTHER" id="PTHR30287">
    <property type="entry name" value="MEMBRANE COMPONENT OF PREDICTED ABC SUPERFAMILY METABOLITE UPTAKE TRANSPORTER"/>
    <property type="match status" value="1"/>
</dbReference>
<dbReference type="InterPro" id="IPR003838">
    <property type="entry name" value="ABC3_permease_C"/>
</dbReference>
<feature type="transmembrane region" description="Helical" evidence="6">
    <location>
        <begin position="774"/>
        <end position="805"/>
    </location>
</feature>
<feature type="transmembrane region" description="Helical" evidence="6">
    <location>
        <begin position="406"/>
        <end position="428"/>
    </location>
</feature>
<feature type="transmembrane region" description="Helical" evidence="6">
    <location>
        <begin position="297"/>
        <end position="323"/>
    </location>
</feature>
<reference evidence="9" key="1">
    <citation type="submission" date="2020-05" db="EMBL/GenBank/DDBJ databases">
        <authorList>
            <person name="Zhu T."/>
            <person name="Keshari N."/>
            <person name="Lu X."/>
        </authorList>
    </citation>
    <scope>NUCLEOTIDE SEQUENCE</scope>
    <source>
        <strain evidence="9">NK1-12</strain>
    </source>
</reference>
<feature type="transmembrane region" description="Helical" evidence="6">
    <location>
        <begin position="435"/>
        <end position="453"/>
    </location>
</feature>
<dbReference type="InterPro" id="IPR038766">
    <property type="entry name" value="Membrane_comp_ABC_pdt"/>
</dbReference>
<keyword evidence="2" id="KW-1003">Cell membrane</keyword>
<feature type="domain" description="MacB-like periplasmic core" evidence="8">
    <location>
        <begin position="489"/>
        <end position="700"/>
    </location>
</feature>
<feature type="domain" description="ABC3 transporter permease C-terminal" evidence="7">
    <location>
        <begin position="736"/>
        <end position="853"/>
    </location>
</feature>
<dbReference type="InterPro" id="IPR025857">
    <property type="entry name" value="MacB_PCD"/>
</dbReference>
<protein>
    <submittedName>
        <fullName evidence="9">ABC transporter permease</fullName>
    </submittedName>
</protein>
<dbReference type="PANTHER" id="PTHR30287:SF2">
    <property type="entry name" value="BLL1001 PROTEIN"/>
    <property type="match status" value="1"/>
</dbReference>
<evidence type="ECO:0000256" key="5">
    <source>
        <dbReference type="ARBA" id="ARBA00023136"/>
    </source>
</evidence>
<dbReference type="Pfam" id="PF02687">
    <property type="entry name" value="FtsX"/>
    <property type="match status" value="2"/>
</dbReference>
<dbReference type="AlphaFoldDB" id="A0AA96WIP2"/>
<evidence type="ECO:0000256" key="4">
    <source>
        <dbReference type="ARBA" id="ARBA00022989"/>
    </source>
</evidence>
<keyword evidence="3 6" id="KW-0812">Transmembrane</keyword>
<evidence type="ECO:0000256" key="6">
    <source>
        <dbReference type="SAM" id="Phobius"/>
    </source>
</evidence>
<feature type="transmembrane region" description="Helical" evidence="6">
    <location>
        <begin position="491"/>
        <end position="513"/>
    </location>
</feature>
<dbReference type="EMBL" id="CP053586">
    <property type="protein sequence ID" value="WNZ26273.1"/>
    <property type="molecule type" value="Genomic_DNA"/>
</dbReference>
<feature type="transmembrane region" description="Helical" evidence="6">
    <location>
        <begin position="733"/>
        <end position="753"/>
    </location>
</feature>
<organism evidence="9">
    <name type="scientific">Leptolyngbya sp. NK1-12</name>
    <dbReference type="NCBI Taxonomy" id="2547451"/>
    <lineage>
        <taxon>Bacteria</taxon>
        <taxon>Bacillati</taxon>
        <taxon>Cyanobacteriota</taxon>
        <taxon>Cyanophyceae</taxon>
        <taxon>Leptolyngbyales</taxon>
        <taxon>Leptolyngbyaceae</taxon>
        <taxon>Leptolyngbya group</taxon>
        <taxon>Leptolyngbya</taxon>
    </lineage>
</organism>
<keyword evidence="5 6" id="KW-0472">Membrane</keyword>
<evidence type="ECO:0000256" key="3">
    <source>
        <dbReference type="ARBA" id="ARBA00022692"/>
    </source>
</evidence>
<feature type="transmembrane region" description="Helical" evidence="6">
    <location>
        <begin position="266"/>
        <end position="285"/>
    </location>
</feature>
<feature type="domain" description="MacB-like periplasmic core" evidence="8">
    <location>
        <begin position="30"/>
        <end position="239"/>
    </location>
</feature>
<feature type="transmembrane region" description="Helical" evidence="6">
    <location>
        <begin position="329"/>
        <end position="354"/>
    </location>
</feature>
<sequence>MTVFSSVSVSNRPLWRLAWQRIRQRPLPYLLCVLGIALGVAMMVSIDLANGSAQRAFALSTDAVTGRTTHRIVAVSPTGVDEAVYSQLRRNFNAVPASPVVEGFVLAEELGAQPYRLVGLDLFAESPFRSYFGDVESRGTGFVQFLTDSDAIVLSQPVAEDYQLKLGDSLHLDIAGRHHTVRLVGTLDTTDRSNQRALSNLIFADIATAQELLGSIGKLSQVDLIVNDPNELAAIAASLPPGLKLETAEAQKNAVQQMTAAFELNLTALSLLALVVGMFLIYNTVTFSVVQRRPLFGVLRCIGVTQGQLFTLILTEAGIFSIIGSGLGVGLGIVLGRSIVGLITQTINDFYFVVTVQQVTLSNTTIVKGLVIGIASALFASALPALEAMNTTPTLTLQRSTLESRVLQLLPKLVLAWIGLTVAGILLLRWQQAGLVAAFAGLFAVLLGAALLTPPLIALAMRGFTWIGQPLGLLGRLAPRDILRSLSRTSVAVAALMVAVSVIVGVSIMVGSFRGTVISWLDQTLQADIYVSPPTTTANRVIGKLDPTVVEALRTWPGLDRVVSYNDADVTVVDFNKQVKLIAADGDVSQGKRPYAWIRPDLGPDPWDEMDAGAGVIISEALILRENLDQPPETITLETPQGNQTFPVLAIFYDYSSDRGTVIIDNDRYEQIWQDSSIASLGLFVQPGADVEAIVAEIQNQFRGRQDLSVQSNRTLRQESLIIFDRTFAITNALRLLAVVVAFIGVLSTLMSLQLERTRELGILRATGMTPSQIGSMTLLETGLMGTMAGLFAMPLGYALAWILIYVINVRSFGWTLQMALEPKYFWQALLVAIIAALLAGIYPAFRLGGMNISTAIRQE</sequence>
<accession>A0AA96WIP2</accession>
<dbReference type="GO" id="GO:0005886">
    <property type="term" value="C:plasma membrane"/>
    <property type="evidence" value="ECO:0007669"/>
    <property type="project" value="UniProtKB-SubCell"/>
</dbReference>
<proteinExistence type="predicted"/>
<gene>
    <name evidence="9" type="ORF">HJG54_27935</name>
</gene>
<evidence type="ECO:0000256" key="1">
    <source>
        <dbReference type="ARBA" id="ARBA00004651"/>
    </source>
</evidence>
<evidence type="ECO:0000313" key="9">
    <source>
        <dbReference type="EMBL" id="WNZ26273.1"/>
    </source>
</evidence>
<feature type="transmembrane region" description="Helical" evidence="6">
    <location>
        <begin position="366"/>
        <end position="386"/>
    </location>
</feature>
<evidence type="ECO:0000259" key="7">
    <source>
        <dbReference type="Pfam" id="PF02687"/>
    </source>
</evidence>
<name>A0AA96WIP2_9CYAN</name>
<feature type="transmembrane region" description="Helical" evidence="6">
    <location>
        <begin position="825"/>
        <end position="846"/>
    </location>
</feature>
<feature type="domain" description="ABC3 transporter permease C-terminal" evidence="7">
    <location>
        <begin position="269"/>
        <end position="393"/>
    </location>
</feature>
<dbReference type="Pfam" id="PF12704">
    <property type="entry name" value="MacB_PCD"/>
    <property type="match status" value="2"/>
</dbReference>
<comment type="subcellular location">
    <subcellularLocation>
        <location evidence="1">Cell membrane</location>
        <topology evidence="1">Multi-pass membrane protein</topology>
    </subcellularLocation>
</comment>
<evidence type="ECO:0000259" key="8">
    <source>
        <dbReference type="Pfam" id="PF12704"/>
    </source>
</evidence>
<dbReference type="RefSeq" id="WP_316432519.1">
    <property type="nucleotide sequence ID" value="NZ_CP053586.1"/>
</dbReference>
<keyword evidence="4 6" id="KW-1133">Transmembrane helix</keyword>
<evidence type="ECO:0000256" key="2">
    <source>
        <dbReference type="ARBA" id="ARBA00022475"/>
    </source>
</evidence>